<keyword evidence="1 4" id="KW-0349">Heme</keyword>
<accession>A0A1I0H6L3</accession>
<feature type="region of interest" description="Disordered" evidence="5">
    <location>
        <begin position="124"/>
        <end position="147"/>
    </location>
</feature>
<evidence type="ECO:0000256" key="4">
    <source>
        <dbReference type="PROSITE-ProRule" id="PRU00433"/>
    </source>
</evidence>
<feature type="signal peptide" evidence="6">
    <location>
        <begin position="1"/>
        <end position="21"/>
    </location>
</feature>
<dbReference type="GO" id="GO:0046872">
    <property type="term" value="F:metal ion binding"/>
    <property type="evidence" value="ECO:0007669"/>
    <property type="project" value="UniProtKB-KW"/>
</dbReference>
<evidence type="ECO:0000256" key="3">
    <source>
        <dbReference type="ARBA" id="ARBA00023004"/>
    </source>
</evidence>
<evidence type="ECO:0000259" key="7">
    <source>
        <dbReference type="PROSITE" id="PS51007"/>
    </source>
</evidence>
<dbReference type="InterPro" id="IPR009056">
    <property type="entry name" value="Cyt_c-like_dom"/>
</dbReference>
<keyword evidence="2 4" id="KW-0479">Metal-binding</keyword>
<proteinExistence type="predicted"/>
<reference evidence="8 9" key="1">
    <citation type="submission" date="2016-10" db="EMBL/GenBank/DDBJ databases">
        <authorList>
            <person name="de Groot N.N."/>
        </authorList>
    </citation>
    <scope>NUCLEOTIDE SEQUENCE [LARGE SCALE GENOMIC DNA]</scope>
    <source>
        <strain evidence="8 9">DSM 17862</strain>
    </source>
</reference>
<dbReference type="GO" id="GO:0020037">
    <property type="term" value="F:heme binding"/>
    <property type="evidence" value="ECO:0007669"/>
    <property type="project" value="InterPro"/>
</dbReference>
<dbReference type="SUPFAM" id="SSF46626">
    <property type="entry name" value="Cytochrome c"/>
    <property type="match status" value="1"/>
</dbReference>
<feature type="chain" id="PRO_5011778184" evidence="6">
    <location>
        <begin position="22"/>
        <end position="147"/>
    </location>
</feature>
<dbReference type="Proteomes" id="UP000199180">
    <property type="component" value="Unassembled WGS sequence"/>
</dbReference>
<dbReference type="PROSITE" id="PS51007">
    <property type="entry name" value="CYTC"/>
    <property type="match status" value="1"/>
</dbReference>
<evidence type="ECO:0000313" key="8">
    <source>
        <dbReference type="EMBL" id="SET78460.1"/>
    </source>
</evidence>
<evidence type="ECO:0000313" key="9">
    <source>
        <dbReference type="Proteomes" id="UP000199180"/>
    </source>
</evidence>
<feature type="compositionally biased region" description="Basic and acidic residues" evidence="5">
    <location>
        <begin position="127"/>
        <end position="147"/>
    </location>
</feature>
<dbReference type="STRING" id="364199.SAMN04489858_1107"/>
<keyword evidence="6" id="KW-0732">Signal</keyword>
<dbReference type="AlphaFoldDB" id="A0A1I0H6L3"/>
<protein>
    <submittedName>
        <fullName evidence="8">Cytochrome c</fullName>
    </submittedName>
</protein>
<dbReference type="InterPro" id="IPR036909">
    <property type="entry name" value="Cyt_c-like_dom_sf"/>
</dbReference>
<dbReference type="EMBL" id="FOHO01000010">
    <property type="protein sequence ID" value="SET78460.1"/>
    <property type="molecule type" value="Genomic_DNA"/>
</dbReference>
<feature type="domain" description="Cytochrome c" evidence="7">
    <location>
        <begin position="20"/>
        <end position="114"/>
    </location>
</feature>
<evidence type="ECO:0000256" key="6">
    <source>
        <dbReference type="SAM" id="SignalP"/>
    </source>
</evidence>
<keyword evidence="3 4" id="KW-0408">Iron</keyword>
<dbReference type="GO" id="GO:0009055">
    <property type="term" value="F:electron transfer activity"/>
    <property type="evidence" value="ECO:0007669"/>
    <property type="project" value="InterPro"/>
</dbReference>
<dbReference type="Pfam" id="PF00034">
    <property type="entry name" value="Cytochrom_C"/>
    <property type="match status" value="1"/>
</dbReference>
<dbReference type="OrthoDB" id="70223at2"/>
<evidence type="ECO:0000256" key="2">
    <source>
        <dbReference type="ARBA" id="ARBA00022723"/>
    </source>
</evidence>
<evidence type="ECO:0000256" key="1">
    <source>
        <dbReference type="ARBA" id="ARBA00022617"/>
    </source>
</evidence>
<gene>
    <name evidence="8" type="ORF">SAMN04489858_1107</name>
</gene>
<name>A0A1I0H6L3_9RHOB</name>
<organism evidence="8 9">
    <name type="scientific">Paracoccus homiensis</name>
    <dbReference type="NCBI Taxonomy" id="364199"/>
    <lineage>
        <taxon>Bacteria</taxon>
        <taxon>Pseudomonadati</taxon>
        <taxon>Pseudomonadota</taxon>
        <taxon>Alphaproteobacteria</taxon>
        <taxon>Rhodobacterales</taxon>
        <taxon>Paracoccaceae</taxon>
        <taxon>Paracoccus</taxon>
    </lineage>
</organism>
<keyword evidence="9" id="KW-1185">Reference proteome</keyword>
<evidence type="ECO:0000256" key="5">
    <source>
        <dbReference type="SAM" id="MobiDB-lite"/>
    </source>
</evidence>
<dbReference type="Gene3D" id="1.10.760.10">
    <property type="entry name" value="Cytochrome c-like domain"/>
    <property type="match status" value="1"/>
</dbReference>
<sequence>MMRSAFVTMVVAGLMSGPALADQDGAALFEAHCAACHSSGGVGTPGFAPALDRPEFWQDLGEDAAPYLTGVMVKGFAAPITVRGERFMGMVMPGVNGASAEELAQIGNWVLADLGQVEQSITPEEVTAARDSDLTHADLKDMRPKTE</sequence>